<dbReference type="InterPro" id="IPR036851">
    <property type="entry name" value="Chloroperoxidase-like_sf"/>
</dbReference>
<comment type="caution">
    <text evidence="10">The sequence shown here is derived from an EMBL/GenBank/DDBJ whole genome shotgun (WGS) entry which is preliminary data.</text>
</comment>
<keyword evidence="4" id="KW-0479">Metal-binding</keyword>
<dbReference type="Pfam" id="PF01328">
    <property type="entry name" value="Peroxidase_2"/>
    <property type="match status" value="1"/>
</dbReference>
<keyword evidence="5" id="KW-0560">Oxidoreductase</keyword>
<dbReference type="GeneID" id="81362313"/>
<dbReference type="GO" id="GO:0046872">
    <property type="term" value="F:metal ion binding"/>
    <property type="evidence" value="ECO:0007669"/>
    <property type="project" value="UniProtKB-KW"/>
</dbReference>
<dbReference type="RefSeq" id="XP_056470750.1">
    <property type="nucleotide sequence ID" value="XM_056623334.1"/>
</dbReference>
<dbReference type="GO" id="GO:0004601">
    <property type="term" value="F:peroxidase activity"/>
    <property type="evidence" value="ECO:0007669"/>
    <property type="project" value="UniProtKB-KW"/>
</dbReference>
<name>A0A9W9JYY1_9EURO</name>
<feature type="signal peptide" evidence="8">
    <location>
        <begin position="1"/>
        <end position="17"/>
    </location>
</feature>
<reference evidence="10" key="1">
    <citation type="submission" date="2022-11" db="EMBL/GenBank/DDBJ databases">
        <authorList>
            <person name="Petersen C."/>
        </authorList>
    </citation>
    <scope>NUCLEOTIDE SEQUENCE</scope>
    <source>
        <strain evidence="10">IBT 30761</strain>
    </source>
</reference>
<dbReference type="Proteomes" id="UP001149074">
    <property type="component" value="Unassembled WGS sequence"/>
</dbReference>
<reference evidence="10" key="2">
    <citation type="journal article" date="2023" name="IMA Fungus">
        <title>Comparative genomic study of the Penicillium genus elucidates a diverse pangenome and 15 lateral gene transfer events.</title>
        <authorList>
            <person name="Petersen C."/>
            <person name="Sorensen T."/>
            <person name="Nielsen M.R."/>
            <person name="Sondergaard T.E."/>
            <person name="Sorensen J.L."/>
            <person name="Fitzpatrick D.A."/>
            <person name="Frisvad J.C."/>
            <person name="Nielsen K.L."/>
        </authorList>
    </citation>
    <scope>NUCLEOTIDE SEQUENCE</scope>
    <source>
        <strain evidence="10">IBT 30761</strain>
    </source>
</reference>
<evidence type="ECO:0000256" key="5">
    <source>
        <dbReference type="ARBA" id="ARBA00023002"/>
    </source>
</evidence>
<feature type="domain" description="Heme haloperoxidase family profile" evidence="9">
    <location>
        <begin position="25"/>
        <end position="232"/>
    </location>
</feature>
<gene>
    <name evidence="10" type="ORF">N7532_010843</name>
</gene>
<accession>A0A9W9JYY1</accession>
<dbReference type="SUPFAM" id="SSF47571">
    <property type="entry name" value="Cloroperoxidase"/>
    <property type="match status" value="1"/>
</dbReference>
<dbReference type="AlphaFoldDB" id="A0A9W9JYY1"/>
<organism evidence="10 11">
    <name type="scientific">Penicillium argentinense</name>
    <dbReference type="NCBI Taxonomy" id="1131581"/>
    <lineage>
        <taxon>Eukaryota</taxon>
        <taxon>Fungi</taxon>
        <taxon>Dikarya</taxon>
        <taxon>Ascomycota</taxon>
        <taxon>Pezizomycotina</taxon>
        <taxon>Eurotiomycetes</taxon>
        <taxon>Eurotiomycetidae</taxon>
        <taxon>Eurotiales</taxon>
        <taxon>Aspergillaceae</taxon>
        <taxon>Penicillium</taxon>
    </lineage>
</organism>
<comment type="similarity">
    <text evidence="7">Belongs to the chloroperoxidase family.</text>
</comment>
<keyword evidence="3" id="KW-0349">Heme</keyword>
<keyword evidence="6" id="KW-0408">Iron</keyword>
<keyword evidence="2" id="KW-0575">Peroxidase</keyword>
<evidence type="ECO:0000256" key="3">
    <source>
        <dbReference type="ARBA" id="ARBA00022617"/>
    </source>
</evidence>
<dbReference type="PANTHER" id="PTHR33577">
    <property type="entry name" value="STERIGMATOCYSTIN BIOSYNTHESIS PEROXIDASE STCC-RELATED"/>
    <property type="match status" value="1"/>
</dbReference>
<protein>
    <recommendedName>
        <fullName evidence="9">Heme haloperoxidase family profile domain-containing protein</fullName>
    </recommendedName>
</protein>
<dbReference type="PROSITE" id="PS51405">
    <property type="entry name" value="HEME_HALOPEROXIDASE"/>
    <property type="match status" value="1"/>
</dbReference>
<evidence type="ECO:0000256" key="6">
    <source>
        <dbReference type="ARBA" id="ARBA00023004"/>
    </source>
</evidence>
<comment type="cofactor">
    <cofactor evidence="1">
        <name>heme b</name>
        <dbReference type="ChEBI" id="CHEBI:60344"/>
    </cofactor>
</comment>
<evidence type="ECO:0000256" key="1">
    <source>
        <dbReference type="ARBA" id="ARBA00001970"/>
    </source>
</evidence>
<proteinExistence type="inferred from homology"/>
<dbReference type="PANTHER" id="PTHR33577:SF7">
    <property type="entry name" value="HEME HALOPEROXIDASE FAMILY PROFILE DOMAIN-CONTAINING PROTEIN"/>
    <property type="match status" value="1"/>
</dbReference>
<keyword evidence="11" id="KW-1185">Reference proteome</keyword>
<feature type="chain" id="PRO_5040770065" description="Heme haloperoxidase family profile domain-containing protein" evidence="8">
    <location>
        <begin position="18"/>
        <end position="264"/>
    </location>
</feature>
<evidence type="ECO:0000256" key="2">
    <source>
        <dbReference type="ARBA" id="ARBA00022559"/>
    </source>
</evidence>
<evidence type="ECO:0000313" key="11">
    <source>
        <dbReference type="Proteomes" id="UP001149074"/>
    </source>
</evidence>
<dbReference type="InterPro" id="IPR000028">
    <property type="entry name" value="Chloroperoxidase"/>
</dbReference>
<evidence type="ECO:0000256" key="7">
    <source>
        <dbReference type="ARBA" id="ARBA00025795"/>
    </source>
</evidence>
<evidence type="ECO:0000256" key="4">
    <source>
        <dbReference type="ARBA" id="ARBA00022723"/>
    </source>
</evidence>
<evidence type="ECO:0000259" key="9">
    <source>
        <dbReference type="PROSITE" id="PS51405"/>
    </source>
</evidence>
<sequence>MKWTLLFTAAIAAEVSALSFPADHPPVAWKPAGPNDMRSPCPMLNALANHGHLPHDGKDISKEQTINAFGSVLNIDKEFAEALFANGMTANPKENATTFSLDDLNRHNVLEHDASLSRQDFYFGDDHRFNREVFDETRSYWTGSFIDIQSAARAHVARVNTSNTTNPTFALSDAAMTTALGESGFCIVVLGDKTAGTVQKNWVEYLFENERLPYAIGWTKAQNSISYSDFNDMTSRIKSASESSELAEQSCKTLDDYGLQLYLI</sequence>
<dbReference type="OrthoDB" id="407298at2759"/>
<evidence type="ECO:0000313" key="10">
    <source>
        <dbReference type="EMBL" id="KAJ5086072.1"/>
    </source>
</evidence>
<dbReference type="EMBL" id="JAPQKI010000010">
    <property type="protein sequence ID" value="KAJ5086072.1"/>
    <property type="molecule type" value="Genomic_DNA"/>
</dbReference>
<dbReference type="Gene3D" id="1.10.489.10">
    <property type="entry name" value="Chloroperoxidase-like"/>
    <property type="match status" value="1"/>
</dbReference>
<evidence type="ECO:0000256" key="8">
    <source>
        <dbReference type="SAM" id="SignalP"/>
    </source>
</evidence>
<keyword evidence="8" id="KW-0732">Signal</keyword>